<evidence type="ECO:0000259" key="2">
    <source>
        <dbReference type="Pfam" id="PF13458"/>
    </source>
</evidence>
<accession>A0A9X1FSL8</accession>
<feature type="domain" description="Leucine-binding protein" evidence="2">
    <location>
        <begin position="4"/>
        <end position="293"/>
    </location>
</feature>
<evidence type="ECO:0000313" key="4">
    <source>
        <dbReference type="Proteomes" id="UP001138686"/>
    </source>
</evidence>
<name>A0A9X1FSL8_9FLAO</name>
<dbReference type="Proteomes" id="UP001138686">
    <property type="component" value="Unassembled WGS sequence"/>
</dbReference>
<proteinExistence type="predicted"/>
<evidence type="ECO:0000313" key="3">
    <source>
        <dbReference type="EMBL" id="MBW2939117.1"/>
    </source>
</evidence>
<protein>
    <submittedName>
        <fullName evidence="3">ABC transporter substrate-binding protein</fullName>
    </submittedName>
</protein>
<gene>
    <name evidence="3" type="ORF">KXJ69_13455</name>
</gene>
<dbReference type="InterPro" id="IPR051010">
    <property type="entry name" value="BCAA_transport"/>
</dbReference>
<sequence>MNTKIGLLLPRSDMFPTLAGDILNGLKLVFKKKMDVAYTPSFIIEGTGNAADDSIIQKAEKLLLQEDVDLTIAFCSIFKLKELEGVFTAYKKPLLHIDLGGRILKKEHVSPNVLHHTLNIWQASYAAGRYAVNAFGKKVAIVGSYYDCGYQITEAFVQGLNEDDGKVEAFWVGPMDYKTESYDTMIEAIKQADPDFIYALFSYKEGEKVFRKIAGSEINGRIPILSNPLMNEETLEDYKIEKVTSIASWSLDDENPEMKSFIIEYKSLYSENPNIMSLMGFEIGQLVSKIIEKEHRIPSNIGEYMANKKIETPRGTVHYNSYNESYPATFKVRQFKFRKDNYQNVVTETLDASVASNQNQKFEESPLAGWQNPYICT</sequence>
<organism evidence="3 4">
    <name type="scientific">Halomarinibacterium sedimenti</name>
    <dbReference type="NCBI Taxonomy" id="2857106"/>
    <lineage>
        <taxon>Bacteria</taxon>
        <taxon>Pseudomonadati</taxon>
        <taxon>Bacteroidota</taxon>
        <taxon>Flavobacteriia</taxon>
        <taxon>Flavobacteriales</taxon>
        <taxon>Flavobacteriaceae</taxon>
        <taxon>Halomarinibacterium</taxon>
    </lineage>
</organism>
<keyword evidence="1" id="KW-0732">Signal</keyword>
<dbReference type="EMBL" id="JAHWDP010000009">
    <property type="protein sequence ID" value="MBW2939117.1"/>
    <property type="molecule type" value="Genomic_DNA"/>
</dbReference>
<keyword evidence="4" id="KW-1185">Reference proteome</keyword>
<dbReference type="RefSeq" id="WP_219053644.1">
    <property type="nucleotide sequence ID" value="NZ_JAHWDP010000009.1"/>
</dbReference>
<dbReference type="PANTHER" id="PTHR30483">
    <property type="entry name" value="LEUCINE-SPECIFIC-BINDING PROTEIN"/>
    <property type="match status" value="1"/>
</dbReference>
<dbReference type="AlphaFoldDB" id="A0A9X1FSL8"/>
<dbReference type="Pfam" id="PF13458">
    <property type="entry name" value="Peripla_BP_6"/>
    <property type="match status" value="1"/>
</dbReference>
<evidence type="ECO:0000256" key="1">
    <source>
        <dbReference type="ARBA" id="ARBA00022729"/>
    </source>
</evidence>
<dbReference type="PANTHER" id="PTHR30483:SF6">
    <property type="entry name" value="PERIPLASMIC BINDING PROTEIN OF ABC TRANSPORTER FOR NATURAL AMINO ACIDS"/>
    <property type="match status" value="1"/>
</dbReference>
<comment type="caution">
    <text evidence="3">The sequence shown here is derived from an EMBL/GenBank/DDBJ whole genome shotgun (WGS) entry which is preliminary data.</text>
</comment>
<dbReference type="InterPro" id="IPR028081">
    <property type="entry name" value="Leu-bd"/>
</dbReference>
<reference evidence="3" key="1">
    <citation type="submission" date="2021-07" db="EMBL/GenBank/DDBJ databases">
        <title>Aureisphaera sp. CAU 1614 isolated from sea sediment.</title>
        <authorList>
            <person name="Kim W."/>
        </authorList>
    </citation>
    <scope>NUCLEOTIDE SEQUENCE</scope>
    <source>
        <strain evidence="3">CAU 1614</strain>
    </source>
</reference>